<comment type="subcellular location">
    <subcellularLocation>
        <location evidence="1 8">Cell membrane</location>
        <topology evidence="1 8">Multi-pass membrane protein</topology>
    </subcellularLocation>
</comment>
<dbReference type="Proteomes" id="UP000251213">
    <property type="component" value="Unassembled WGS sequence"/>
</dbReference>
<dbReference type="PANTHER" id="PTHR34295:SF4">
    <property type="entry name" value="BIOTIN TRANSPORTER BIOY-RELATED"/>
    <property type="match status" value="1"/>
</dbReference>
<accession>A0A364K5N1</accession>
<name>A0A364K5N1_9BACL</name>
<dbReference type="RefSeq" id="WP_113658220.1">
    <property type="nucleotide sequence ID" value="NZ_KZ845665.1"/>
</dbReference>
<dbReference type="AlphaFoldDB" id="A0A364K5N1"/>
<evidence type="ECO:0000256" key="2">
    <source>
        <dbReference type="ARBA" id="ARBA00010692"/>
    </source>
</evidence>
<dbReference type="PIRSF" id="PIRSF016661">
    <property type="entry name" value="BioY"/>
    <property type="match status" value="1"/>
</dbReference>
<evidence type="ECO:0000313" key="11">
    <source>
        <dbReference type="Proteomes" id="UP000251213"/>
    </source>
</evidence>
<dbReference type="GO" id="GO:0005886">
    <property type="term" value="C:plasma membrane"/>
    <property type="evidence" value="ECO:0007669"/>
    <property type="project" value="UniProtKB-SubCell"/>
</dbReference>
<reference evidence="10 11" key="1">
    <citation type="submission" date="2018-06" db="EMBL/GenBank/DDBJ databases">
        <title>Thermoflavimicrobium daqus sp. nov., a thermophilic microbe isolated from Moutai-flavour Daqu.</title>
        <authorList>
            <person name="Wang X."/>
            <person name="Zhou H."/>
        </authorList>
    </citation>
    <scope>NUCLEOTIDE SEQUENCE [LARGE SCALE GENOMIC DNA]</scope>
    <source>
        <strain evidence="10 11">FBKL4.011</strain>
    </source>
</reference>
<dbReference type="Gene3D" id="1.10.1760.20">
    <property type="match status" value="1"/>
</dbReference>
<keyword evidence="11" id="KW-1185">Reference proteome</keyword>
<feature type="transmembrane region" description="Helical" evidence="9">
    <location>
        <begin position="80"/>
        <end position="105"/>
    </location>
</feature>
<evidence type="ECO:0000256" key="7">
    <source>
        <dbReference type="ARBA" id="ARBA00023136"/>
    </source>
</evidence>
<dbReference type="Pfam" id="PF02632">
    <property type="entry name" value="BioY"/>
    <property type="match status" value="1"/>
</dbReference>
<dbReference type="EMBL" id="QJKK01000003">
    <property type="protein sequence ID" value="RAL25606.1"/>
    <property type="molecule type" value="Genomic_DNA"/>
</dbReference>
<reference evidence="10 11" key="2">
    <citation type="submission" date="2018-06" db="EMBL/GenBank/DDBJ databases">
        <authorList>
            <person name="Zhirakovskaya E."/>
        </authorList>
    </citation>
    <scope>NUCLEOTIDE SEQUENCE [LARGE SCALE GENOMIC DNA]</scope>
    <source>
        <strain evidence="10 11">FBKL4.011</strain>
    </source>
</reference>
<evidence type="ECO:0000256" key="3">
    <source>
        <dbReference type="ARBA" id="ARBA00022448"/>
    </source>
</evidence>
<proteinExistence type="inferred from homology"/>
<feature type="transmembrane region" description="Helical" evidence="9">
    <location>
        <begin position="41"/>
        <end position="68"/>
    </location>
</feature>
<evidence type="ECO:0000256" key="6">
    <source>
        <dbReference type="ARBA" id="ARBA00022989"/>
    </source>
</evidence>
<gene>
    <name evidence="10" type="ORF">DL897_05880</name>
</gene>
<evidence type="ECO:0000256" key="4">
    <source>
        <dbReference type="ARBA" id="ARBA00022475"/>
    </source>
</evidence>
<feature type="transmembrane region" description="Helical" evidence="9">
    <location>
        <begin position="117"/>
        <end position="139"/>
    </location>
</feature>
<evidence type="ECO:0000313" key="10">
    <source>
        <dbReference type="EMBL" id="RAL25606.1"/>
    </source>
</evidence>
<keyword evidence="3 8" id="KW-0813">Transport</keyword>
<evidence type="ECO:0000256" key="9">
    <source>
        <dbReference type="SAM" id="Phobius"/>
    </source>
</evidence>
<protein>
    <recommendedName>
        <fullName evidence="8">Biotin transporter</fullName>
    </recommendedName>
</protein>
<dbReference type="GO" id="GO:0015225">
    <property type="term" value="F:biotin transmembrane transporter activity"/>
    <property type="evidence" value="ECO:0007669"/>
    <property type="project" value="UniProtKB-UniRule"/>
</dbReference>
<organism evidence="10 11">
    <name type="scientific">Thermoflavimicrobium daqui</name>
    <dbReference type="NCBI Taxonomy" id="2137476"/>
    <lineage>
        <taxon>Bacteria</taxon>
        <taxon>Bacillati</taxon>
        <taxon>Bacillota</taxon>
        <taxon>Bacilli</taxon>
        <taxon>Bacillales</taxon>
        <taxon>Thermoactinomycetaceae</taxon>
        <taxon>Thermoflavimicrobium</taxon>
    </lineage>
</organism>
<comment type="caution">
    <text evidence="10">The sequence shown here is derived from an EMBL/GenBank/DDBJ whole genome shotgun (WGS) entry which is preliminary data.</text>
</comment>
<dbReference type="PANTHER" id="PTHR34295">
    <property type="entry name" value="BIOTIN TRANSPORTER BIOY"/>
    <property type="match status" value="1"/>
</dbReference>
<keyword evidence="5 9" id="KW-0812">Transmembrane</keyword>
<comment type="similarity">
    <text evidence="2 8">Belongs to the BioY family.</text>
</comment>
<evidence type="ECO:0000256" key="8">
    <source>
        <dbReference type="PIRNR" id="PIRNR016661"/>
    </source>
</evidence>
<keyword evidence="7 8" id="KW-0472">Membrane</keyword>
<sequence>MQARTLSIRHMILSALFVALVVIGGKIIIPMAPAPITLQTLVIMLAGSILGARWGAASILVFVALIAVGLPLSASGQGGLAAILGPTGGYILSWPIAAFVIGWMIEKWGRAGKVKAWQLTVAHVVGGIIVIYAIGFPWLLAVTGLPLNKAFFSAFLIFLPGDLIKAVAATAIAMALYRAMPSMRPQR</sequence>
<evidence type="ECO:0000256" key="1">
    <source>
        <dbReference type="ARBA" id="ARBA00004651"/>
    </source>
</evidence>
<keyword evidence="4 8" id="KW-1003">Cell membrane</keyword>
<dbReference type="OrthoDB" id="9803495at2"/>
<feature type="transmembrane region" description="Helical" evidence="9">
    <location>
        <begin position="151"/>
        <end position="177"/>
    </location>
</feature>
<feature type="transmembrane region" description="Helical" evidence="9">
    <location>
        <begin position="12"/>
        <end position="29"/>
    </location>
</feature>
<keyword evidence="6 9" id="KW-1133">Transmembrane helix</keyword>
<dbReference type="InterPro" id="IPR003784">
    <property type="entry name" value="BioY"/>
</dbReference>
<evidence type="ECO:0000256" key="5">
    <source>
        <dbReference type="ARBA" id="ARBA00022692"/>
    </source>
</evidence>